<dbReference type="InterPro" id="IPR023404">
    <property type="entry name" value="rSAM_horseshoe"/>
</dbReference>
<dbReference type="CDD" id="cd01335">
    <property type="entry name" value="Radical_SAM"/>
    <property type="match status" value="1"/>
</dbReference>
<feature type="domain" description="Radical SAM core" evidence="1">
    <location>
        <begin position="205"/>
        <end position="434"/>
    </location>
</feature>
<sequence>MTVMVFRPRKELNKVNKKGKPKDTKIGILIPIPYRAASSSLFMHLAYEYINNLNDAIAYRYVYNIDEDALESLDQDIDPRYLDALLVSLSFELDYINIAKVLGALNLLPRYRKNTKPLIIAGGIAPTANPLPLTEIVDAVVIGEAENVLDRIVDAVKDDRPLKRLEDINCIAISPFNSKVKRCIVESLDAAYHPVRQVCSPEEEPIYGYGIRIEISRGCPYLCPFCMEGHLLYPFRYRSENVVKNIIESGFRFNTLARRVIFYSLSLFSIPYIDKLLEQLYENRISVSVPSLRPDHVNEERLKMLYNLGQKTITIAPETLVERFGCNIGKCSDIDRISEMIINAYKVGYEHVKMYLITGFPQLDINEEMNYLRILMDKLRIIKRYHFLEISINILIPKPWTPYQYVPPIHVINNADKIKRYRELLKNYSFVRIDAMDSKWGFVQAILAQGNRNISSIIIECAFKLCSPSTLIKLIKSRGNYTYIYTGWREEPPWTEVVDIGFNLKYFEYRFNYLSSKSQN</sequence>
<dbReference type="GO" id="GO:0003824">
    <property type="term" value="F:catalytic activity"/>
    <property type="evidence" value="ECO:0007669"/>
    <property type="project" value="InterPro"/>
</dbReference>
<dbReference type="InterPro" id="IPR045784">
    <property type="entry name" value="Radical_SAM_N2"/>
</dbReference>
<comment type="caution">
    <text evidence="2">The sequence shown here is derived from an EMBL/GenBank/DDBJ whole genome shotgun (WGS) entry which is preliminary data.</text>
</comment>
<dbReference type="SFLD" id="SFLDG01082">
    <property type="entry name" value="B12-binding_domain_containing"/>
    <property type="match status" value="1"/>
</dbReference>
<dbReference type="AlphaFoldDB" id="A0A7C4H532"/>
<dbReference type="SFLD" id="SFLDS00029">
    <property type="entry name" value="Radical_SAM"/>
    <property type="match status" value="1"/>
</dbReference>
<dbReference type="Gene3D" id="3.40.50.280">
    <property type="entry name" value="Cobalamin-binding domain"/>
    <property type="match status" value="1"/>
</dbReference>
<reference evidence="2" key="1">
    <citation type="journal article" date="2020" name="mSystems">
        <title>Genome- and Community-Level Interaction Insights into Carbon Utilization and Element Cycling Functions of Hydrothermarchaeota in Hydrothermal Sediment.</title>
        <authorList>
            <person name="Zhou Z."/>
            <person name="Liu Y."/>
            <person name="Xu W."/>
            <person name="Pan J."/>
            <person name="Luo Z.H."/>
            <person name="Li M."/>
        </authorList>
    </citation>
    <scope>NUCLEOTIDE SEQUENCE [LARGE SCALE GENOMIC DNA]</scope>
    <source>
        <strain evidence="2">SpSt-658</strain>
    </source>
</reference>
<gene>
    <name evidence="2" type="ORF">ENU31_01920</name>
</gene>
<dbReference type="EMBL" id="DTCA01000064">
    <property type="protein sequence ID" value="HGM07155.1"/>
    <property type="molecule type" value="Genomic_DNA"/>
</dbReference>
<protein>
    <submittedName>
        <fullName evidence="2">Radical SAM protein</fullName>
    </submittedName>
</protein>
<dbReference type="PROSITE" id="PS51918">
    <property type="entry name" value="RADICAL_SAM"/>
    <property type="match status" value="1"/>
</dbReference>
<dbReference type="SUPFAM" id="SSF102114">
    <property type="entry name" value="Radical SAM enzymes"/>
    <property type="match status" value="1"/>
</dbReference>
<accession>A0A7C4H532</accession>
<dbReference type="PANTHER" id="PTHR42731:SF1">
    <property type="entry name" value="RADICAL SAM DOMAIN PROTEIN"/>
    <property type="match status" value="1"/>
</dbReference>
<dbReference type="InterPro" id="IPR058240">
    <property type="entry name" value="rSAM_sf"/>
</dbReference>
<evidence type="ECO:0000313" key="2">
    <source>
        <dbReference type="EMBL" id="HGM07155.1"/>
    </source>
</evidence>
<proteinExistence type="predicted"/>
<dbReference type="GO" id="GO:0051536">
    <property type="term" value="F:iron-sulfur cluster binding"/>
    <property type="evidence" value="ECO:0007669"/>
    <property type="project" value="InterPro"/>
</dbReference>
<dbReference type="SMART" id="SM00729">
    <property type="entry name" value="Elp3"/>
    <property type="match status" value="1"/>
</dbReference>
<organism evidence="2">
    <name type="scientific">Ignisphaera aggregans</name>
    <dbReference type="NCBI Taxonomy" id="334771"/>
    <lineage>
        <taxon>Archaea</taxon>
        <taxon>Thermoproteota</taxon>
        <taxon>Thermoprotei</taxon>
        <taxon>Desulfurococcales</taxon>
        <taxon>Desulfurococcaceae</taxon>
        <taxon>Ignisphaera</taxon>
    </lineage>
</organism>
<dbReference type="PANTHER" id="PTHR42731">
    <property type="entry name" value="SLL1084 PROTEIN"/>
    <property type="match status" value="1"/>
</dbReference>
<evidence type="ECO:0000259" key="1">
    <source>
        <dbReference type="PROSITE" id="PS51918"/>
    </source>
</evidence>
<dbReference type="Pfam" id="PF19864">
    <property type="entry name" value="Radical_SAM_N2"/>
    <property type="match status" value="1"/>
</dbReference>
<dbReference type="InterPro" id="IPR007197">
    <property type="entry name" value="rSAM"/>
</dbReference>
<dbReference type="InterPro" id="IPR006638">
    <property type="entry name" value="Elp3/MiaA/NifB-like_rSAM"/>
</dbReference>
<dbReference type="Gene3D" id="3.80.30.20">
    <property type="entry name" value="tm_1862 like domain"/>
    <property type="match status" value="1"/>
</dbReference>
<name>A0A7C4H532_9CREN</name>
<dbReference type="Pfam" id="PF04055">
    <property type="entry name" value="Radical_SAM"/>
    <property type="match status" value="1"/>
</dbReference>